<evidence type="ECO:0000256" key="8">
    <source>
        <dbReference type="ARBA" id="ARBA00022777"/>
    </source>
</evidence>
<feature type="compositionally biased region" description="Basic and acidic residues" evidence="13">
    <location>
        <begin position="626"/>
        <end position="637"/>
    </location>
</feature>
<evidence type="ECO:0000256" key="7">
    <source>
        <dbReference type="ARBA" id="ARBA00022741"/>
    </source>
</evidence>
<feature type="region of interest" description="Disordered" evidence="13">
    <location>
        <begin position="414"/>
        <end position="438"/>
    </location>
</feature>
<dbReference type="GO" id="GO:0030479">
    <property type="term" value="C:actin cortical patch"/>
    <property type="evidence" value="ECO:0007669"/>
    <property type="project" value="UniProtKB-SubCell"/>
</dbReference>
<dbReference type="GO" id="GO:2000369">
    <property type="term" value="P:regulation of clathrin-dependent endocytosis"/>
    <property type="evidence" value="ECO:0007669"/>
    <property type="project" value="UniProtKB-ARBA"/>
</dbReference>
<evidence type="ECO:0000256" key="2">
    <source>
        <dbReference type="ARBA" id="ARBA00012513"/>
    </source>
</evidence>
<evidence type="ECO:0000256" key="13">
    <source>
        <dbReference type="SAM" id="MobiDB-lite"/>
    </source>
</evidence>
<dbReference type="GO" id="GO:0007015">
    <property type="term" value="P:actin filament organization"/>
    <property type="evidence" value="ECO:0007669"/>
    <property type="project" value="TreeGrafter"/>
</dbReference>
<dbReference type="PANTHER" id="PTHR22967">
    <property type="entry name" value="SERINE/THREONINE PROTEIN KINASE"/>
    <property type="match status" value="1"/>
</dbReference>
<dbReference type="PANTHER" id="PTHR22967:SF57">
    <property type="entry name" value="AUXILIN, ISOFORM A-RELATED"/>
    <property type="match status" value="1"/>
</dbReference>
<keyword evidence="3" id="KW-0963">Cytoplasm</keyword>
<evidence type="ECO:0000256" key="4">
    <source>
        <dbReference type="ARBA" id="ARBA00022527"/>
    </source>
</evidence>
<dbReference type="EMBL" id="LPNM01000005">
    <property type="protein sequence ID" value="OEJ88355.1"/>
    <property type="molecule type" value="Genomic_DNA"/>
</dbReference>
<sequence>MNKKPDVYPPGTQLVVGSHHISIIKYFSQGGFAQVYAVNVLSGPSSTLFPTACLKRVLVPNKQQLNTLRAEVDCMKLLKNNKHIVTYIDSHASKSTTNSGAYEVFMLMEYCERGGLIDFMNSRLQTRLSESEVLDIFSQTAQGVAAMHKLQPPLLHRDIKIENVLINSKGVFKLCDFGSVCGIIRPPKTQQEFEFVQVDVLSNTTAQYRAPEMIDLTRGLPIDEKSDIWALGVYMYKLCYYTTPFEKNGGDQAILKASFQFPHYPSYSSKVKNLISCLLKENPFQRPNICQTLEEVSRIQGVACPLENFYIKRSLTTSNTPNFQTPANKPPVQASAQRFSVPIKPSTMPTIPLVADISSHDFPSHYSPMTQSMPTQYSQGLFKSTNASLNSNGNPEVGVKTTFQKSMTVQDPFGPLYNSARQENKSAPSTTHNTGGKAETEMYALRDNSSQSTTRQFNANAAESLHSDTKSSKSDLDYKNILHRANSRSSKTSRAESLVSLASSVGSSSSSEEEENYIKNYASRGSSKSNANNRNSSTGSLNANNGQVESMNTGGSISQRLGSRLKKIITGESFKSSSRQNTGNSMVNVTGRMGSNNGSMEHINTHTSPVRRTSSRKTTPNSTHELYSKNKDEERFSRSKSSGGGSSGAFSNKRKSMIIPELDSPDKPDREDAQVYYNNSRPSSPVKTQGMTPNETRSIRSRVNALFSEPSLHVNKTASGYGKYTETEAMDKNLHSRASSGGTEPVVKKKATSERNPSTIIRPIGETPANKQDEMTELRKLVKNKKKKVPPKKPKKPAALVSQKSSSKESRIDATRKKSDNLLYDDVDAMTNSFSKRFPSVL</sequence>
<dbReference type="InterPro" id="IPR011009">
    <property type="entry name" value="Kinase-like_dom_sf"/>
</dbReference>
<evidence type="ECO:0000256" key="5">
    <source>
        <dbReference type="ARBA" id="ARBA00022553"/>
    </source>
</evidence>
<dbReference type="Proteomes" id="UP000095728">
    <property type="component" value="Unassembled WGS sequence"/>
</dbReference>
<name>A0A1E5RN94_9ASCO</name>
<dbReference type="CDD" id="cd14037">
    <property type="entry name" value="STKc_NAK_like"/>
    <property type="match status" value="1"/>
</dbReference>
<dbReference type="InParanoid" id="A0A1E5RN94"/>
<feature type="region of interest" description="Disordered" evidence="13">
    <location>
        <begin position="570"/>
        <end position="695"/>
    </location>
</feature>
<evidence type="ECO:0000256" key="3">
    <source>
        <dbReference type="ARBA" id="ARBA00022490"/>
    </source>
</evidence>
<feature type="compositionally biased region" description="Polar residues" evidence="13">
    <location>
        <begin position="419"/>
        <end position="434"/>
    </location>
</feature>
<keyword evidence="6" id="KW-0808">Transferase</keyword>
<comment type="caution">
    <text evidence="15">The sequence shown here is derived from an EMBL/GenBank/DDBJ whole genome shotgun (WGS) entry which is preliminary data.</text>
</comment>
<dbReference type="InterPro" id="IPR008271">
    <property type="entry name" value="Ser/Thr_kinase_AS"/>
</dbReference>
<dbReference type="GO" id="GO:0000147">
    <property type="term" value="P:actin cortical patch assembly"/>
    <property type="evidence" value="ECO:0007669"/>
    <property type="project" value="TreeGrafter"/>
</dbReference>
<dbReference type="Pfam" id="PF00069">
    <property type="entry name" value="Pkinase"/>
    <property type="match status" value="1"/>
</dbReference>
<proteinExistence type="predicted"/>
<evidence type="ECO:0000256" key="1">
    <source>
        <dbReference type="ARBA" id="ARBA00004134"/>
    </source>
</evidence>
<feature type="domain" description="Protein kinase" evidence="14">
    <location>
        <begin position="21"/>
        <end position="310"/>
    </location>
</feature>
<dbReference type="PROSITE" id="PS00108">
    <property type="entry name" value="PROTEIN_KINASE_ST"/>
    <property type="match status" value="1"/>
</dbReference>
<dbReference type="InterPro" id="IPR000719">
    <property type="entry name" value="Prot_kinase_dom"/>
</dbReference>
<dbReference type="GO" id="GO:0005524">
    <property type="term" value="F:ATP binding"/>
    <property type="evidence" value="ECO:0007669"/>
    <property type="project" value="UniProtKB-KW"/>
</dbReference>
<dbReference type="GO" id="GO:0004674">
    <property type="term" value="F:protein serine/threonine kinase activity"/>
    <property type="evidence" value="ECO:0007669"/>
    <property type="project" value="UniProtKB-KW"/>
</dbReference>
<feature type="region of interest" description="Disordered" evidence="13">
    <location>
        <begin position="735"/>
        <end position="822"/>
    </location>
</feature>
<keyword evidence="5" id="KW-0597">Phosphoprotein</keyword>
<feature type="compositionally biased region" description="Basic residues" evidence="13">
    <location>
        <begin position="781"/>
        <end position="796"/>
    </location>
</feature>
<keyword evidence="7" id="KW-0547">Nucleotide-binding</keyword>
<organism evidence="15 16">
    <name type="scientific">Hanseniaspora osmophila</name>
    <dbReference type="NCBI Taxonomy" id="56408"/>
    <lineage>
        <taxon>Eukaryota</taxon>
        <taxon>Fungi</taxon>
        <taxon>Dikarya</taxon>
        <taxon>Ascomycota</taxon>
        <taxon>Saccharomycotina</taxon>
        <taxon>Saccharomycetes</taxon>
        <taxon>Saccharomycodales</taxon>
        <taxon>Saccharomycodaceae</taxon>
        <taxon>Hanseniaspora</taxon>
    </lineage>
</organism>
<evidence type="ECO:0000256" key="11">
    <source>
        <dbReference type="ARBA" id="ARBA00048679"/>
    </source>
</evidence>
<evidence type="ECO:0000256" key="6">
    <source>
        <dbReference type="ARBA" id="ARBA00022679"/>
    </source>
</evidence>
<accession>A0A1E5RN94</accession>
<dbReference type="PROSITE" id="PS50011">
    <property type="entry name" value="PROTEIN_KINASE_DOM"/>
    <property type="match status" value="1"/>
</dbReference>
<feature type="compositionally biased region" description="Polar residues" evidence="13">
    <location>
        <begin position="676"/>
        <end position="695"/>
    </location>
</feature>
<dbReference type="AlphaFoldDB" id="A0A1E5RN94"/>
<comment type="subcellular location">
    <subcellularLocation>
        <location evidence="1">Cytoplasm</location>
        <location evidence="1">Cytoskeleton</location>
        <location evidence="1">Actin patch</location>
    </subcellularLocation>
</comment>
<feature type="region of interest" description="Disordered" evidence="13">
    <location>
        <begin position="522"/>
        <end position="557"/>
    </location>
</feature>
<comment type="subunit">
    <text evidence="12">Interacts with ABP1, which is required for proper actin patch localization.</text>
</comment>
<evidence type="ECO:0000313" key="15">
    <source>
        <dbReference type="EMBL" id="OEJ88355.1"/>
    </source>
</evidence>
<evidence type="ECO:0000313" key="16">
    <source>
        <dbReference type="Proteomes" id="UP000095728"/>
    </source>
</evidence>
<dbReference type="SMART" id="SM00220">
    <property type="entry name" value="S_TKc"/>
    <property type="match status" value="1"/>
</dbReference>
<dbReference type="Gene3D" id="1.10.510.10">
    <property type="entry name" value="Transferase(Phosphotransferase) domain 1"/>
    <property type="match status" value="1"/>
</dbReference>
<feature type="compositionally biased region" description="Polar residues" evidence="13">
    <location>
        <begin position="605"/>
        <end position="625"/>
    </location>
</feature>
<feature type="compositionally biased region" description="Basic and acidic residues" evidence="13">
    <location>
        <begin position="771"/>
        <end position="780"/>
    </location>
</feature>
<evidence type="ECO:0000256" key="9">
    <source>
        <dbReference type="ARBA" id="ARBA00022840"/>
    </source>
</evidence>
<dbReference type="EC" id="2.7.11.1" evidence="2"/>
<comment type="catalytic activity">
    <reaction evidence="11">
        <text>L-seryl-[protein] + ATP = O-phospho-L-seryl-[protein] + ADP + H(+)</text>
        <dbReference type="Rhea" id="RHEA:17989"/>
        <dbReference type="Rhea" id="RHEA-COMP:9863"/>
        <dbReference type="Rhea" id="RHEA-COMP:11604"/>
        <dbReference type="ChEBI" id="CHEBI:15378"/>
        <dbReference type="ChEBI" id="CHEBI:29999"/>
        <dbReference type="ChEBI" id="CHEBI:30616"/>
        <dbReference type="ChEBI" id="CHEBI:83421"/>
        <dbReference type="ChEBI" id="CHEBI:456216"/>
        <dbReference type="EC" id="2.7.11.1"/>
    </reaction>
</comment>
<feature type="compositionally biased region" description="Low complexity" evidence="13">
    <location>
        <begin position="522"/>
        <end position="537"/>
    </location>
</feature>
<keyword evidence="16" id="KW-1185">Reference proteome</keyword>
<evidence type="ECO:0000256" key="12">
    <source>
        <dbReference type="ARBA" id="ARBA00065090"/>
    </source>
</evidence>
<feature type="compositionally biased region" description="Polar residues" evidence="13">
    <location>
        <begin position="573"/>
        <end position="599"/>
    </location>
</feature>
<dbReference type="FunFam" id="1.10.510.10:FF:000441">
    <property type="entry name" value="Serine/threonine protein kinase"/>
    <property type="match status" value="1"/>
</dbReference>
<dbReference type="OrthoDB" id="3972861at2759"/>
<evidence type="ECO:0000259" key="14">
    <source>
        <dbReference type="PROSITE" id="PS50011"/>
    </source>
</evidence>
<feature type="compositionally biased region" description="Basic and acidic residues" evidence="13">
    <location>
        <begin position="664"/>
        <end position="673"/>
    </location>
</feature>
<gene>
    <name evidence="15" type="ORF">AWRI3579_g854</name>
</gene>
<keyword evidence="8 15" id="KW-0418">Kinase</keyword>
<dbReference type="STRING" id="56408.A0A1E5RN94"/>
<dbReference type="SUPFAM" id="SSF56112">
    <property type="entry name" value="Protein kinase-like (PK-like)"/>
    <property type="match status" value="1"/>
</dbReference>
<keyword evidence="9" id="KW-0067">ATP-binding</keyword>
<feature type="compositionally biased region" description="Basic and acidic residues" evidence="13">
    <location>
        <begin position="806"/>
        <end position="820"/>
    </location>
</feature>
<comment type="catalytic activity">
    <reaction evidence="10">
        <text>L-threonyl-[protein] + ATP = O-phospho-L-threonyl-[protein] + ADP + H(+)</text>
        <dbReference type="Rhea" id="RHEA:46608"/>
        <dbReference type="Rhea" id="RHEA-COMP:11060"/>
        <dbReference type="Rhea" id="RHEA-COMP:11605"/>
        <dbReference type="ChEBI" id="CHEBI:15378"/>
        <dbReference type="ChEBI" id="CHEBI:30013"/>
        <dbReference type="ChEBI" id="CHEBI:30616"/>
        <dbReference type="ChEBI" id="CHEBI:61977"/>
        <dbReference type="ChEBI" id="CHEBI:456216"/>
        <dbReference type="EC" id="2.7.11.1"/>
    </reaction>
</comment>
<feature type="compositionally biased region" description="Polar residues" evidence="13">
    <location>
        <begin position="538"/>
        <end position="557"/>
    </location>
</feature>
<dbReference type="FunCoup" id="A0A1E5RN94">
    <property type="interactions" value="214"/>
</dbReference>
<protein>
    <recommendedName>
        <fullName evidence="2">non-specific serine/threonine protein kinase</fullName>
        <ecNumber evidence="2">2.7.11.1</ecNumber>
    </recommendedName>
</protein>
<reference evidence="16" key="1">
    <citation type="journal article" date="2016" name="Genome Announc.">
        <title>Genome sequences of three species of Hanseniaspora isolated from spontaneous wine fermentations.</title>
        <authorList>
            <person name="Sternes P.R."/>
            <person name="Lee D."/>
            <person name="Kutyna D.R."/>
            <person name="Borneman A.R."/>
        </authorList>
    </citation>
    <scope>NUCLEOTIDE SEQUENCE [LARGE SCALE GENOMIC DNA]</scope>
    <source>
        <strain evidence="16">AWRI3579</strain>
    </source>
</reference>
<evidence type="ECO:0000256" key="10">
    <source>
        <dbReference type="ARBA" id="ARBA00047899"/>
    </source>
</evidence>
<keyword evidence="4" id="KW-0723">Serine/threonine-protein kinase</keyword>